<feature type="signal peptide" evidence="2">
    <location>
        <begin position="1"/>
        <end position="31"/>
    </location>
</feature>
<dbReference type="InterPro" id="IPR036278">
    <property type="entry name" value="Sialidase_sf"/>
</dbReference>
<feature type="chain" id="PRO_5035150687" evidence="2">
    <location>
        <begin position="32"/>
        <end position="588"/>
    </location>
</feature>
<name>A0A8J4E0U4_9ACTN</name>
<protein>
    <submittedName>
        <fullName evidence="3">Neuraminidase</fullName>
    </submittedName>
</protein>
<evidence type="ECO:0000313" key="4">
    <source>
        <dbReference type="Proteomes" id="UP000612585"/>
    </source>
</evidence>
<evidence type="ECO:0000256" key="2">
    <source>
        <dbReference type="SAM" id="SignalP"/>
    </source>
</evidence>
<sequence length="588" mass="63230">MIRYLRSPGGTAFVAAATLAALVLTASPVPAQPGGAADRPDPTDPRRATGAARARAAEPDHIVPNELLKEKLAEEEEGESGPEPTQSALCQQFIGRPNPYRNPAPNVNTIIGDTIVQAGSQQGCSAAQNETTIAVNPINPRNLVAGSNDYRVFNARENRNDGSGWAYTSFDGGATWIDVQLPHLTFQTGATGALSYMDSAGDPAISFGPHNTVYYANLVFSRTVPTDGSQQASGLAVSVSRDGGRTWGEPSVLQLDGVTAAGTPTPTLVFNDKEWIAADPRTGTVYVTWTKFTFDAEGGYLESPIVMKKSTDFGRTWSEARRVAPALTGFAGGITPFDQGSNPQVGRDGTLYVAYEASVCETVACDAPEDHDAVVVATSRDGGRTFRNEEVALDFDFPETLTGENFRLNSYPLMAYDWLTDRLWITWADDRNGVYDDEGSVRTNGDVFVVGSRKGSTGWSEPLRVGSAQDEVFPAVAAFAGRVAVSYYTRRYDPRGVGLDYAYSVGWGRGVGGAPVRRITTQTSDPRIQFVGFDEDGNELQGVFIGDYSAIAMGVDLRIHPCWTDFRGRPGVTAPNQDVYTQTLNALH</sequence>
<dbReference type="CDD" id="cd15482">
    <property type="entry name" value="Sialidase_non-viral"/>
    <property type="match status" value="2"/>
</dbReference>
<dbReference type="RefSeq" id="WP_203996540.1">
    <property type="nucleotide sequence ID" value="NZ_BOPG01000030.1"/>
</dbReference>
<evidence type="ECO:0000313" key="3">
    <source>
        <dbReference type="EMBL" id="GIJ57309.1"/>
    </source>
</evidence>
<feature type="region of interest" description="Disordered" evidence="1">
    <location>
        <begin position="31"/>
        <end position="64"/>
    </location>
</feature>
<dbReference type="AlphaFoldDB" id="A0A8J4E0U4"/>
<gene>
    <name evidence="3" type="ORF">Vau01_048250</name>
</gene>
<dbReference type="EMBL" id="BOPG01000030">
    <property type="protein sequence ID" value="GIJ57309.1"/>
    <property type="molecule type" value="Genomic_DNA"/>
</dbReference>
<evidence type="ECO:0000256" key="1">
    <source>
        <dbReference type="SAM" id="MobiDB-lite"/>
    </source>
</evidence>
<dbReference type="SUPFAM" id="SSF50939">
    <property type="entry name" value="Sialidases"/>
    <property type="match status" value="1"/>
</dbReference>
<accession>A0A8J4E0U4</accession>
<dbReference type="Gene3D" id="2.120.10.10">
    <property type="match status" value="2"/>
</dbReference>
<reference evidence="3" key="1">
    <citation type="submission" date="2021-01" db="EMBL/GenBank/DDBJ databases">
        <title>Whole genome shotgun sequence of Virgisporangium aurantiacum NBRC 16421.</title>
        <authorList>
            <person name="Komaki H."/>
            <person name="Tamura T."/>
        </authorList>
    </citation>
    <scope>NUCLEOTIDE SEQUENCE</scope>
    <source>
        <strain evidence="3">NBRC 16421</strain>
    </source>
</reference>
<feature type="compositionally biased region" description="Basic and acidic residues" evidence="1">
    <location>
        <begin position="55"/>
        <end position="64"/>
    </location>
</feature>
<keyword evidence="2" id="KW-0732">Signal</keyword>
<dbReference type="Proteomes" id="UP000612585">
    <property type="component" value="Unassembled WGS sequence"/>
</dbReference>
<keyword evidence="4" id="KW-1185">Reference proteome</keyword>
<proteinExistence type="predicted"/>
<feature type="compositionally biased region" description="Basic and acidic residues" evidence="1">
    <location>
        <begin position="38"/>
        <end position="47"/>
    </location>
</feature>
<organism evidence="3 4">
    <name type="scientific">Virgisporangium aurantiacum</name>
    <dbReference type="NCBI Taxonomy" id="175570"/>
    <lineage>
        <taxon>Bacteria</taxon>
        <taxon>Bacillati</taxon>
        <taxon>Actinomycetota</taxon>
        <taxon>Actinomycetes</taxon>
        <taxon>Micromonosporales</taxon>
        <taxon>Micromonosporaceae</taxon>
        <taxon>Virgisporangium</taxon>
    </lineage>
</organism>
<comment type="caution">
    <text evidence="3">The sequence shown here is derived from an EMBL/GenBank/DDBJ whole genome shotgun (WGS) entry which is preliminary data.</text>
</comment>